<comment type="caution">
    <text evidence="1">The sequence shown here is derived from an EMBL/GenBank/DDBJ whole genome shotgun (WGS) entry which is preliminary data.</text>
</comment>
<dbReference type="AlphaFoldDB" id="A0A917DWN1"/>
<reference evidence="1" key="1">
    <citation type="journal article" date="2014" name="Int. J. Syst. Evol. Microbiol.">
        <title>Complete genome sequence of Corynebacterium casei LMG S-19264T (=DSM 44701T), isolated from a smear-ripened cheese.</title>
        <authorList>
            <consortium name="US DOE Joint Genome Institute (JGI-PGF)"/>
            <person name="Walter F."/>
            <person name="Albersmeier A."/>
            <person name="Kalinowski J."/>
            <person name="Ruckert C."/>
        </authorList>
    </citation>
    <scope>NUCLEOTIDE SEQUENCE</scope>
    <source>
        <strain evidence="1">CGMCC 1.15360</strain>
    </source>
</reference>
<dbReference type="InterPro" id="IPR034660">
    <property type="entry name" value="DinB/YfiT-like"/>
</dbReference>
<proteinExistence type="predicted"/>
<dbReference type="InterPro" id="IPR018531">
    <property type="entry name" value="DUF1993"/>
</dbReference>
<evidence type="ECO:0008006" key="3">
    <source>
        <dbReference type="Google" id="ProtNLM"/>
    </source>
</evidence>
<gene>
    <name evidence="1" type="ORF">GCM10010990_28980</name>
</gene>
<dbReference type="Proteomes" id="UP000612349">
    <property type="component" value="Unassembled WGS sequence"/>
</dbReference>
<dbReference type="PANTHER" id="PTHR36922">
    <property type="entry name" value="BLL2446 PROTEIN"/>
    <property type="match status" value="1"/>
</dbReference>
<sequence length="174" mass="19355">MSISLHHALVPTWIQMLEALDGLIDKAAGHCAEIGMDDEGLCSQKLAPDMFDFAYQVQSATSHSIGAIEGVREGVYSPDLNAPPRSFAEMKQVIADTLSQLEELDPSELDGFIGKKMEFRFKEFVIPFVAEEFLLSFSQPNFFFHVTTAYALLRAMGVEIGKRDYMGALRTMPI</sequence>
<reference evidence="1" key="2">
    <citation type="submission" date="2020-09" db="EMBL/GenBank/DDBJ databases">
        <authorList>
            <person name="Sun Q."/>
            <person name="Zhou Y."/>
        </authorList>
    </citation>
    <scope>NUCLEOTIDE SEQUENCE</scope>
    <source>
        <strain evidence="1">CGMCC 1.15360</strain>
    </source>
</reference>
<protein>
    <recommendedName>
        <fullName evidence="3">DUF1993 domain-containing protein</fullName>
    </recommendedName>
</protein>
<dbReference type="SUPFAM" id="SSF109854">
    <property type="entry name" value="DinB/YfiT-like putative metalloenzymes"/>
    <property type="match status" value="1"/>
</dbReference>
<dbReference type="OrthoDB" id="338237at2"/>
<organism evidence="1 2">
    <name type="scientific">Croceicoccus mobilis</name>
    <dbReference type="NCBI Taxonomy" id="1703339"/>
    <lineage>
        <taxon>Bacteria</taxon>
        <taxon>Pseudomonadati</taxon>
        <taxon>Pseudomonadota</taxon>
        <taxon>Alphaproteobacteria</taxon>
        <taxon>Sphingomonadales</taxon>
        <taxon>Erythrobacteraceae</taxon>
        <taxon>Croceicoccus</taxon>
    </lineage>
</organism>
<evidence type="ECO:0000313" key="1">
    <source>
        <dbReference type="EMBL" id="GGD77458.1"/>
    </source>
</evidence>
<name>A0A917DWN1_9SPHN</name>
<dbReference type="RefSeq" id="WP_066768898.1">
    <property type="nucleotide sequence ID" value="NZ_BMIP01000007.1"/>
</dbReference>
<dbReference type="Gene3D" id="1.20.120.450">
    <property type="entry name" value="dinb family like domain"/>
    <property type="match status" value="1"/>
</dbReference>
<keyword evidence="2" id="KW-1185">Reference proteome</keyword>
<evidence type="ECO:0000313" key="2">
    <source>
        <dbReference type="Proteomes" id="UP000612349"/>
    </source>
</evidence>
<dbReference type="Pfam" id="PF09351">
    <property type="entry name" value="DUF1993"/>
    <property type="match status" value="1"/>
</dbReference>
<accession>A0A917DWN1</accession>
<dbReference type="PANTHER" id="PTHR36922:SF1">
    <property type="entry name" value="DUF1993 DOMAIN-CONTAINING PROTEIN"/>
    <property type="match status" value="1"/>
</dbReference>
<dbReference type="EMBL" id="BMIP01000007">
    <property type="protein sequence ID" value="GGD77458.1"/>
    <property type="molecule type" value="Genomic_DNA"/>
</dbReference>